<dbReference type="NCBIfam" id="TIGR02532">
    <property type="entry name" value="IV_pilin_GFxxxE"/>
    <property type="match status" value="1"/>
</dbReference>
<dbReference type="InterPro" id="IPR012902">
    <property type="entry name" value="N_methyl_site"/>
</dbReference>
<evidence type="ECO:0000256" key="2">
    <source>
        <dbReference type="SAM" id="Phobius"/>
    </source>
</evidence>
<gene>
    <name evidence="3" type="ORF">CDV28_10756</name>
</gene>
<comment type="caution">
    <text evidence="3">The sequence shown here is derived from an EMBL/GenBank/DDBJ whole genome shotgun (WGS) entry which is preliminary data.</text>
</comment>
<feature type="region of interest" description="Disordered" evidence="1">
    <location>
        <begin position="78"/>
        <end position="100"/>
    </location>
</feature>
<name>A0A521G2Z8_9BACT</name>
<accession>A0A521G2Z8</accession>
<evidence type="ECO:0000256" key="1">
    <source>
        <dbReference type="SAM" id="MobiDB-lite"/>
    </source>
</evidence>
<dbReference type="Proteomes" id="UP000316238">
    <property type="component" value="Unassembled WGS sequence"/>
</dbReference>
<dbReference type="Pfam" id="PF07963">
    <property type="entry name" value="N_methyl"/>
    <property type="match status" value="1"/>
</dbReference>
<protein>
    <submittedName>
        <fullName evidence="3">Prepilin-type N-terminal cleavage/methylation domain-containing protein</fullName>
    </submittedName>
</protein>
<keyword evidence="2" id="KW-1133">Transmembrane helix</keyword>
<evidence type="ECO:0000313" key="4">
    <source>
        <dbReference type="Proteomes" id="UP000316238"/>
    </source>
</evidence>
<proteinExistence type="predicted"/>
<keyword evidence="2" id="KW-0472">Membrane</keyword>
<sequence length="165" mass="18086">MKNTRNTGQTGFTVIETLMAMAIFTIGILGLFGMQSAVIKKNLTANSITSGATWATDRIELLLGQDYIQLKDTDNDGCNGLNDRKPASAGNPARADGDDSSGTVPLYRMYWNVAKNCSMNSIIDVTPEQDEQKPKHIRVIVTVDRGLGEQELAVFNYIKQNAKKN</sequence>
<keyword evidence="2" id="KW-0812">Transmembrane</keyword>
<dbReference type="AlphaFoldDB" id="A0A521G2Z8"/>
<keyword evidence="4" id="KW-1185">Reference proteome</keyword>
<evidence type="ECO:0000313" key="3">
    <source>
        <dbReference type="EMBL" id="TAA75409.1"/>
    </source>
</evidence>
<reference evidence="3" key="1">
    <citation type="submission" date="2017-07" db="EMBL/GenBank/DDBJ databases">
        <title>The cable genome - Insights into the physiology and evolution of filamentous bacteria capable of sulfide oxidation via long distance electron transfer.</title>
        <authorList>
            <person name="Thorup C."/>
            <person name="Bjerg J.T."/>
            <person name="Schreiber L."/>
            <person name="Nielsen L.P."/>
            <person name="Kjeldsen K.U."/>
            <person name="Boesen T."/>
            <person name="Boggild A."/>
            <person name="Meysman F."/>
            <person name="Geelhoed J."/>
            <person name="Schramm A."/>
        </authorList>
    </citation>
    <scope>NUCLEOTIDE SEQUENCE [LARGE SCALE GENOMIC DNA]</scope>
    <source>
        <strain evidence="3">GS</strain>
    </source>
</reference>
<organism evidence="3 4">
    <name type="scientific">Candidatus Electronema aureum</name>
    <dbReference type="NCBI Taxonomy" id="2005002"/>
    <lineage>
        <taxon>Bacteria</taxon>
        <taxon>Pseudomonadati</taxon>
        <taxon>Thermodesulfobacteriota</taxon>
        <taxon>Desulfobulbia</taxon>
        <taxon>Desulfobulbales</taxon>
        <taxon>Desulfobulbaceae</taxon>
        <taxon>Candidatus Electronema</taxon>
    </lineage>
</organism>
<feature type="transmembrane region" description="Helical" evidence="2">
    <location>
        <begin position="12"/>
        <end position="32"/>
    </location>
</feature>
<dbReference type="EMBL" id="NQJD01000007">
    <property type="protein sequence ID" value="TAA75409.1"/>
    <property type="molecule type" value="Genomic_DNA"/>
</dbReference>